<feature type="domain" description="C4-type zinc ribbon" evidence="1">
    <location>
        <begin position="204"/>
        <end position="238"/>
    </location>
</feature>
<proteinExistence type="predicted"/>
<dbReference type="InterPro" id="IPR003743">
    <property type="entry name" value="Zf-RING_7"/>
</dbReference>
<accession>A0A7H0H6Y3</accession>
<dbReference type="Gene3D" id="1.10.287.1490">
    <property type="match status" value="1"/>
</dbReference>
<gene>
    <name evidence="3" type="ORF">H9L22_02150</name>
</gene>
<dbReference type="PANTHER" id="PTHR39082:SF1">
    <property type="entry name" value="SCAVENGER RECEPTOR CLASS A MEMBER 3"/>
    <property type="match status" value="1"/>
</dbReference>
<dbReference type="RefSeq" id="WP_187721409.1">
    <property type="nucleotide sequence ID" value="NZ_BAABBL010000001.1"/>
</dbReference>
<dbReference type="InterPro" id="IPR052376">
    <property type="entry name" value="Oxidative_Scav/Glycosyltrans"/>
</dbReference>
<dbReference type="PANTHER" id="PTHR39082">
    <property type="entry name" value="PHOSPHOLIPASE C-BETA-2-RELATED"/>
    <property type="match status" value="1"/>
</dbReference>
<reference evidence="3 4" key="1">
    <citation type="submission" date="2020-08" db="EMBL/GenBank/DDBJ databases">
        <title>Genome sequence of Tessaracoccus defluvii JCM 17540T.</title>
        <authorList>
            <person name="Hyun D.-W."/>
            <person name="Bae J.-W."/>
        </authorList>
    </citation>
    <scope>NUCLEOTIDE SEQUENCE [LARGE SCALE GENOMIC DNA]</scope>
    <source>
        <strain evidence="3 4">JCM 17540</strain>
    </source>
</reference>
<organism evidence="3 4">
    <name type="scientific">Tessaracoccus defluvii</name>
    <dbReference type="NCBI Taxonomy" id="1285901"/>
    <lineage>
        <taxon>Bacteria</taxon>
        <taxon>Bacillati</taxon>
        <taxon>Actinomycetota</taxon>
        <taxon>Actinomycetes</taxon>
        <taxon>Propionibacteriales</taxon>
        <taxon>Propionibacteriaceae</taxon>
        <taxon>Tessaracoccus</taxon>
    </lineage>
</organism>
<dbReference type="Pfam" id="PF02591">
    <property type="entry name" value="Zn_ribbon_9"/>
    <property type="match status" value="1"/>
</dbReference>
<dbReference type="AlphaFoldDB" id="A0A7H0H6Y3"/>
<dbReference type="InterPro" id="IPR056003">
    <property type="entry name" value="CT398_CC_hairpin"/>
</dbReference>
<dbReference type="KEGG" id="tdf:H9L22_02150"/>
<name>A0A7H0H6Y3_9ACTN</name>
<sequence>MLAEPAAQRTLLRLADLDAETRRVQHAAQTLPQHKSITSLMEARKGVGDELVASEIEVDDLTIAVRKAEDDLTPVKERLERNERRVADGSVGDSKVLRSLTEEVEHLKRRIGELEDAQLDLMGALEDATGHRDRIAAQKAEVETRLRDEVAARDEAVSRLRAESQDLHAARGPVAASVPADLLKLYERLLASTGIGAALLQAGRCGGCQLQLTLSDLDMFRKAPDNEVVRCTECERILVRTAESGL</sequence>
<evidence type="ECO:0000259" key="1">
    <source>
        <dbReference type="Pfam" id="PF02591"/>
    </source>
</evidence>
<protein>
    <submittedName>
        <fullName evidence="3">Uncharacterized protein</fullName>
    </submittedName>
</protein>
<dbReference type="EMBL" id="CP060789">
    <property type="protein sequence ID" value="QNP56299.1"/>
    <property type="molecule type" value="Genomic_DNA"/>
</dbReference>
<evidence type="ECO:0000313" key="4">
    <source>
        <dbReference type="Proteomes" id="UP000516117"/>
    </source>
</evidence>
<evidence type="ECO:0000313" key="3">
    <source>
        <dbReference type="EMBL" id="QNP56299.1"/>
    </source>
</evidence>
<evidence type="ECO:0000259" key="2">
    <source>
        <dbReference type="Pfam" id="PF24481"/>
    </source>
</evidence>
<dbReference type="Proteomes" id="UP000516117">
    <property type="component" value="Chromosome"/>
</dbReference>
<dbReference type="Pfam" id="PF24481">
    <property type="entry name" value="CT398_CC"/>
    <property type="match status" value="1"/>
</dbReference>
<feature type="domain" description="CT398-like coiled coil hairpin" evidence="2">
    <location>
        <begin position="14"/>
        <end position="194"/>
    </location>
</feature>
<keyword evidence="4" id="KW-1185">Reference proteome</keyword>